<evidence type="ECO:0000313" key="4">
    <source>
        <dbReference type="EMBL" id="KAB7739007.1"/>
    </source>
</evidence>
<dbReference type="GO" id="GO:0016787">
    <property type="term" value="F:hydrolase activity"/>
    <property type="evidence" value="ECO:0007669"/>
    <property type="project" value="UniProtKB-KW"/>
</dbReference>
<evidence type="ECO:0000256" key="1">
    <source>
        <dbReference type="ARBA" id="ARBA00022801"/>
    </source>
</evidence>
<organism evidence="4 5">
    <name type="scientific">Parvibaculum sedimenti</name>
    <dbReference type="NCBI Taxonomy" id="2608632"/>
    <lineage>
        <taxon>Bacteria</taxon>
        <taxon>Pseudomonadati</taxon>
        <taxon>Pseudomonadota</taxon>
        <taxon>Alphaproteobacteria</taxon>
        <taxon>Hyphomicrobiales</taxon>
        <taxon>Parvibaculaceae</taxon>
        <taxon>Parvibaculum</taxon>
    </lineage>
</organism>
<evidence type="ECO:0000259" key="3">
    <source>
        <dbReference type="Pfam" id="PF20434"/>
    </source>
</evidence>
<dbReference type="AlphaFoldDB" id="A0A6N6VFL7"/>
<dbReference type="RefSeq" id="WP_152217098.1">
    <property type="nucleotide sequence ID" value="NZ_WESC01000014.1"/>
</dbReference>
<keyword evidence="2" id="KW-0732">Signal</keyword>
<dbReference type="InterPro" id="IPR049492">
    <property type="entry name" value="BD-FAE-like_dom"/>
</dbReference>
<dbReference type="Gene3D" id="3.40.50.1820">
    <property type="entry name" value="alpha/beta hydrolase"/>
    <property type="match status" value="1"/>
</dbReference>
<sequence length="287" mass="31321">MRSCALWILSLIVALFISAPASAGLFNKRMDIPAGTKVERDIPYGRYKDQRLDVFMPAGVKGAPIILMVHGGAWAVGDKEMDRVVENKVAHWVPRGVIFVSVNYRMIPDADPVTQADDVARALAFVQNNAASWGGDPARVVLMGHSAGAHLVMLLTADTRIAAAQGAKPWLGTVSLDSGAMNVPEIMNAKHYRFYDRAFGDDPAYWEKASPYQRLMGRPKPIFIVCSTKREDSCPQGRAFAEKARAMGGRVGVLPVALTHREVNEELGLPSGYTNAVDDFLRMLGLP</sequence>
<evidence type="ECO:0000256" key="2">
    <source>
        <dbReference type="SAM" id="SignalP"/>
    </source>
</evidence>
<proteinExistence type="predicted"/>
<name>A0A6N6VFL7_9HYPH</name>
<comment type="caution">
    <text evidence="4">The sequence shown here is derived from an EMBL/GenBank/DDBJ whole genome shotgun (WGS) entry which is preliminary data.</text>
</comment>
<feature type="chain" id="PRO_5026685836" evidence="2">
    <location>
        <begin position="24"/>
        <end position="287"/>
    </location>
</feature>
<gene>
    <name evidence="4" type="ORF">F2P47_14515</name>
</gene>
<dbReference type="PANTHER" id="PTHR48081:SF33">
    <property type="entry name" value="KYNURENINE FORMAMIDASE"/>
    <property type="match status" value="1"/>
</dbReference>
<dbReference type="EMBL" id="WESC01000014">
    <property type="protein sequence ID" value="KAB7739007.1"/>
    <property type="molecule type" value="Genomic_DNA"/>
</dbReference>
<dbReference type="Proteomes" id="UP000468901">
    <property type="component" value="Unassembled WGS sequence"/>
</dbReference>
<feature type="domain" description="BD-FAE-like" evidence="3">
    <location>
        <begin position="52"/>
        <end position="157"/>
    </location>
</feature>
<dbReference type="InterPro" id="IPR029058">
    <property type="entry name" value="AB_hydrolase_fold"/>
</dbReference>
<keyword evidence="1 4" id="KW-0378">Hydrolase</keyword>
<reference evidence="4 5" key="1">
    <citation type="submission" date="2019-09" db="EMBL/GenBank/DDBJ databases">
        <title>Parvibaculum sedimenti sp. nov., isolated from sediment.</title>
        <authorList>
            <person name="Wang Y."/>
        </authorList>
    </citation>
    <scope>NUCLEOTIDE SEQUENCE [LARGE SCALE GENOMIC DNA]</scope>
    <source>
        <strain evidence="4 5">HXT-9</strain>
    </source>
</reference>
<dbReference type="SUPFAM" id="SSF53474">
    <property type="entry name" value="alpha/beta-Hydrolases"/>
    <property type="match status" value="1"/>
</dbReference>
<feature type="signal peptide" evidence="2">
    <location>
        <begin position="1"/>
        <end position="23"/>
    </location>
</feature>
<dbReference type="InterPro" id="IPR050300">
    <property type="entry name" value="GDXG_lipolytic_enzyme"/>
</dbReference>
<dbReference type="PANTHER" id="PTHR48081">
    <property type="entry name" value="AB HYDROLASE SUPERFAMILY PROTEIN C4A8.06C"/>
    <property type="match status" value="1"/>
</dbReference>
<protein>
    <submittedName>
        <fullName evidence="4">Alpha/beta hydrolase fold domain-containing protein</fullName>
    </submittedName>
</protein>
<dbReference type="Pfam" id="PF20434">
    <property type="entry name" value="BD-FAE"/>
    <property type="match status" value="1"/>
</dbReference>
<accession>A0A6N6VFL7</accession>
<evidence type="ECO:0000313" key="5">
    <source>
        <dbReference type="Proteomes" id="UP000468901"/>
    </source>
</evidence>
<keyword evidence="5" id="KW-1185">Reference proteome</keyword>